<accession>A0A4C1VRD0</accession>
<feature type="region of interest" description="Disordered" evidence="1">
    <location>
        <begin position="1"/>
        <end position="21"/>
    </location>
</feature>
<feature type="compositionally biased region" description="Basic and acidic residues" evidence="1">
    <location>
        <begin position="1"/>
        <end position="19"/>
    </location>
</feature>
<organism evidence="2 3">
    <name type="scientific">Eumeta variegata</name>
    <name type="common">Bagworm moth</name>
    <name type="synonym">Eumeta japonica</name>
    <dbReference type="NCBI Taxonomy" id="151549"/>
    <lineage>
        <taxon>Eukaryota</taxon>
        <taxon>Metazoa</taxon>
        <taxon>Ecdysozoa</taxon>
        <taxon>Arthropoda</taxon>
        <taxon>Hexapoda</taxon>
        <taxon>Insecta</taxon>
        <taxon>Pterygota</taxon>
        <taxon>Neoptera</taxon>
        <taxon>Endopterygota</taxon>
        <taxon>Lepidoptera</taxon>
        <taxon>Glossata</taxon>
        <taxon>Ditrysia</taxon>
        <taxon>Tineoidea</taxon>
        <taxon>Psychidae</taxon>
        <taxon>Oiketicinae</taxon>
        <taxon>Eumeta</taxon>
    </lineage>
</organism>
<name>A0A4C1VRD0_EUMVA</name>
<dbReference type="AlphaFoldDB" id="A0A4C1VRD0"/>
<keyword evidence="3" id="KW-1185">Reference proteome</keyword>
<feature type="compositionally biased region" description="Basic residues" evidence="1">
    <location>
        <begin position="113"/>
        <end position="122"/>
    </location>
</feature>
<comment type="caution">
    <text evidence="2">The sequence shown here is derived from an EMBL/GenBank/DDBJ whole genome shotgun (WGS) entry which is preliminary data.</text>
</comment>
<sequence length="141" mass="15266">MGTTTETEKGTSVKTERGSGSKIKGVVGTEIGYSAGTRIGTHYTCPAREAAVGNLAKIIKERWRHYGLTSQSCSSLPFPLDPLPIAVPLSLVVVCGRCFSSTRTHRSDTRSGQRSRSHARLRRNATMSHAFSCVQPAFIDL</sequence>
<proteinExistence type="predicted"/>
<evidence type="ECO:0000313" key="3">
    <source>
        <dbReference type="Proteomes" id="UP000299102"/>
    </source>
</evidence>
<gene>
    <name evidence="2" type="ORF">EVAR_24046_1</name>
</gene>
<dbReference type="EMBL" id="BGZK01000404">
    <property type="protein sequence ID" value="GBP41686.1"/>
    <property type="molecule type" value="Genomic_DNA"/>
</dbReference>
<evidence type="ECO:0000256" key="1">
    <source>
        <dbReference type="SAM" id="MobiDB-lite"/>
    </source>
</evidence>
<evidence type="ECO:0000313" key="2">
    <source>
        <dbReference type="EMBL" id="GBP41686.1"/>
    </source>
</evidence>
<reference evidence="2 3" key="1">
    <citation type="journal article" date="2019" name="Commun. Biol.">
        <title>The bagworm genome reveals a unique fibroin gene that provides high tensile strength.</title>
        <authorList>
            <person name="Kono N."/>
            <person name="Nakamura H."/>
            <person name="Ohtoshi R."/>
            <person name="Tomita M."/>
            <person name="Numata K."/>
            <person name="Arakawa K."/>
        </authorList>
    </citation>
    <scope>NUCLEOTIDE SEQUENCE [LARGE SCALE GENOMIC DNA]</scope>
</reference>
<protein>
    <submittedName>
        <fullName evidence="2">Uncharacterized protein</fullName>
    </submittedName>
</protein>
<feature type="region of interest" description="Disordered" evidence="1">
    <location>
        <begin position="102"/>
        <end position="122"/>
    </location>
</feature>
<dbReference type="Proteomes" id="UP000299102">
    <property type="component" value="Unassembled WGS sequence"/>
</dbReference>